<gene>
    <name evidence="2" type="ORF">GUITHDRAFT_151559</name>
</gene>
<accession>L1JLQ0</accession>
<evidence type="ECO:0000313" key="4">
    <source>
        <dbReference type="Proteomes" id="UP000011087"/>
    </source>
</evidence>
<evidence type="ECO:0000313" key="2">
    <source>
        <dbReference type="EMBL" id="EKX49481.1"/>
    </source>
</evidence>
<keyword evidence="4" id="KW-1185">Reference proteome</keyword>
<evidence type="ECO:0000313" key="3">
    <source>
        <dbReference type="EnsemblProtists" id="EKX49481"/>
    </source>
</evidence>
<protein>
    <submittedName>
        <fullName evidence="2 3">Uncharacterized protein</fullName>
    </submittedName>
</protein>
<dbReference type="HOGENOM" id="CLU_2611094_0_0_1"/>
<reference evidence="3" key="3">
    <citation type="submission" date="2015-06" db="UniProtKB">
        <authorList>
            <consortium name="EnsemblProtists"/>
        </authorList>
    </citation>
    <scope>IDENTIFICATION</scope>
</reference>
<dbReference type="AlphaFoldDB" id="L1JLQ0"/>
<dbReference type="RefSeq" id="XP_005836461.1">
    <property type="nucleotide sequence ID" value="XM_005836404.1"/>
</dbReference>
<evidence type="ECO:0000256" key="1">
    <source>
        <dbReference type="SAM" id="MobiDB-lite"/>
    </source>
</evidence>
<dbReference type="EnsemblProtists" id="EKX49481">
    <property type="protein sequence ID" value="EKX49481"/>
    <property type="gene ID" value="GUITHDRAFT_151559"/>
</dbReference>
<name>L1JLQ0_GUITC</name>
<dbReference type="Proteomes" id="UP000011087">
    <property type="component" value="Unassembled WGS sequence"/>
</dbReference>
<dbReference type="EMBL" id="JH992982">
    <property type="protein sequence ID" value="EKX49481.1"/>
    <property type="molecule type" value="Genomic_DNA"/>
</dbReference>
<dbReference type="PaxDb" id="55529-EKX49481"/>
<dbReference type="KEGG" id="gtt:GUITHDRAFT_151559"/>
<dbReference type="GeneID" id="17306129"/>
<reference evidence="4" key="2">
    <citation type="submission" date="2012-11" db="EMBL/GenBank/DDBJ databases">
        <authorList>
            <person name="Kuo A."/>
            <person name="Curtis B.A."/>
            <person name="Tanifuji G."/>
            <person name="Burki F."/>
            <person name="Gruber A."/>
            <person name="Irimia M."/>
            <person name="Maruyama S."/>
            <person name="Arias M.C."/>
            <person name="Ball S.G."/>
            <person name="Gile G.H."/>
            <person name="Hirakawa Y."/>
            <person name="Hopkins J.F."/>
            <person name="Rensing S.A."/>
            <person name="Schmutz J."/>
            <person name="Symeonidi A."/>
            <person name="Elias M."/>
            <person name="Eveleigh R.J."/>
            <person name="Herman E.K."/>
            <person name="Klute M.J."/>
            <person name="Nakayama T."/>
            <person name="Obornik M."/>
            <person name="Reyes-Prieto A."/>
            <person name="Armbrust E.V."/>
            <person name="Aves S.J."/>
            <person name="Beiko R.G."/>
            <person name="Coutinho P."/>
            <person name="Dacks J.B."/>
            <person name="Durnford D.G."/>
            <person name="Fast N.M."/>
            <person name="Green B.R."/>
            <person name="Grisdale C."/>
            <person name="Hempe F."/>
            <person name="Henrissat B."/>
            <person name="Hoppner M.P."/>
            <person name="Ishida K.-I."/>
            <person name="Kim E."/>
            <person name="Koreny L."/>
            <person name="Kroth P.G."/>
            <person name="Liu Y."/>
            <person name="Malik S.-B."/>
            <person name="Maier U.G."/>
            <person name="McRose D."/>
            <person name="Mock T."/>
            <person name="Neilson J.A."/>
            <person name="Onodera N.T."/>
            <person name="Poole A.M."/>
            <person name="Pritham E.J."/>
            <person name="Richards T.A."/>
            <person name="Rocap G."/>
            <person name="Roy S.W."/>
            <person name="Sarai C."/>
            <person name="Schaack S."/>
            <person name="Shirato S."/>
            <person name="Slamovits C.H."/>
            <person name="Spencer D.F."/>
            <person name="Suzuki S."/>
            <person name="Worden A.Z."/>
            <person name="Zauner S."/>
            <person name="Barry K."/>
            <person name="Bell C."/>
            <person name="Bharti A.K."/>
            <person name="Crow J.A."/>
            <person name="Grimwood J."/>
            <person name="Kramer R."/>
            <person name="Lindquist E."/>
            <person name="Lucas S."/>
            <person name="Salamov A."/>
            <person name="McFadden G.I."/>
            <person name="Lane C.E."/>
            <person name="Keeling P.J."/>
            <person name="Gray M.W."/>
            <person name="Grigoriev I.V."/>
            <person name="Archibald J.M."/>
        </authorList>
    </citation>
    <scope>NUCLEOTIDE SEQUENCE</scope>
    <source>
        <strain evidence="4">CCMP2712</strain>
    </source>
</reference>
<proteinExistence type="predicted"/>
<reference evidence="2 4" key="1">
    <citation type="journal article" date="2012" name="Nature">
        <title>Algal genomes reveal evolutionary mosaicism and the fate of nucleomorphs.</title>
        <authorList>
            <consortium name="DOE Joint Genome Institute"/>
            <person name="Curtis B.A."/>
            <person name="Tanifuji G."/>
            <person name="Burki F."/>
            <person name="Gruber A."/>
            <person name="Irimia M."/>
            <person name="Maruyama S."/>
            <person name="Arias M.C."/>
            <person name="Ball S.G."/>
            <person name="Gile G.H."/>
            <person name="Hirakawa Y."/>
            <person name="Hopkins J.F."/>
            <person name="Kuo A."/>
            <person name="Rensing S.A."/>
            <person name="Schmutz J."/>
            <person name="Symeonidi A."/>
            <person name="Elias M."/>
            <person name="Eveleigh R.J."/>
            <person name="Herman E.K."/>
            <person name="Klute M.J."/>
            <person name="Nakayama T."/>
            <person name="Obornik M."/>
            <person name="Reyes-Prieto A."/>
            <person name="Armbrust E.V."/>
            <person name="Aves S.J."/>
            <person name="Beiko R.G."/>
            <person name="Coutinho P."/>
            <person name="Dacks J.B."/>
            <person name="Durnford D.G."/>
            <person name="Fast N.M."/>
            <person name="Green B.R."/>
            <person name="Grisdale C.J."/>
            <person name="Hempel F."/>
            <person name="Henrissat B."/>
            <person name="Hoppner M.P."/>
            <person name="Ishida K."/>
            <person name="Kim E."/>
            <person name="Koreny L."/>
            <person name="Kroth P.G."/>
            <person name="Liu Y."/>
            <person name="Malik S.B."/>
            <person name="Maier U.G."/>
            <person name="McRose D."/>
            <person name="Mock T."/>
            <person name="Neilson J.A."/>
            <person name="Onodera N.T."/>
            <person name="Poole A.M."/>
            <person name="Pritham E.J."/>
            <person name="Richards T.A."/>
            <person name="Rocap G."/>
            <person name="Roy S.W."/>
            <person name="Sarai C."/>
            <person name="Schaack S."/>
            <person name="Shirato S."/>
            <person name="Slamovits C.H."/>
            <person name="Spencer D.F."/>
            <person name="Suzuki S."/>
            <person name="Worden A.Z."/>
            <person name="Zauner S."/>
            <person name="Barry K."/>
            <person name="Bell C."/>
            <person name="Bharti A.K."/>
            <person name="Crow J.A."/>
            <person name="Grimwood J."/>
            <person name="Kramer R."/>
            <person name="Lindquist E."/>
            <person name="Lucas S."/>
            <person name="Salamov A."/>
            <person name="McFadden G.I."/>
            <person name="Lane C.E."/>
            <person name="Keeling P.J."/>
            <person name="Gray M.W."/>
            <person name="Grigoriev I.V."/>
            <person name="Archibald J.M."/>
        </authorList>
    </citation>
    <scope>NUCLEOTIDE SEQUENCE</scope>
    <source>
        <strain evidence="2 4">CCMP2712</strain>
    </source>
</reference>
<organism evidence="2">
    <name type="scientific">Guillardia theta (strain CCMP2712)</name>
    <name type="common">Cryptophyte</name>
    <dbReference type="NCBI Taxonomy" id="905079"/>
    <lineage>
        <taxon>Eukaryota</taxon>
        <taxon>Cryptophyceae</taxon>
        <taxon>Pyrenomonadales</taxon>
        <taxon>Geminigeraceae</taxon>
        <taxon>Guillardia</taxon>
    </lineage>
</organism>
<feature type="region of interest" description="Disordered" evidence="1">
    <location>
        <begin position="19"/>
        <end position="49"/>
    </location>
</feature>
<sequence>MCQRARSLLDRRLRQRALKSRRGLRRTPGYLSGMGENVSTDRGPHSCPLVRPQRRLGSAWIDRPLQVLRRDRSLSASDS</sequence>